<comment type="cofactor">
    <cofactor evidence="5">
        <name>Mg(2+)</name>
        <dbReference type="ChEBI" id="CHEBI:18420"/>
    </cofactor>
</comment>
<evidence type="ECO:0000313" key="6">
    <source>
        <dbReference type="EMBL" id="PKZ15931.1"/>
    </source>
</evidence>
<sequence length="179" mass="20051">MSKKEIRAHVLQAMKALDREKKGRDDKYLLEKLCNTPEYMHARVIATYMALPHEYNTQDFIERALKDGKQVLIPRTLAHRGMEFCDITSSDLVRSSFGILEPLAHTADSIVSIDSIDMIHVPLVAVNHNGFRIGYGGGYYDRFLSGFAGSTISTTYGCQVCDFTPDSFDIAVQTVLVAR</sequence>
<dbReference type="RefSeq" id="WP_049206844.1">
    <property type="nucleotide sequence ID" value="NZ_JASODL010000001.1"/>
</dbReference>
<dbReference type="GO" id="GO:0030272">
    <property type="term" value="F:5-formyltetrahydrofolate cyclo-ligase activity"/>
    <property type="evidence" value="ECO:0007669"/>
    <property type="project" value="UniProtKB-EC"/>
</dbReference>
<dbReference type="GO" id="GO:0035999">
    <property type="term" value="P:tetrahydrofolate interconversion"/>
    <property type="evidence" value="ECO:0007669"/>
    <property type="project" value="TreeGrafter"/>
</dbReference>
<keyword evidence="6" id="KW-0436">Ligase</keyword>
<feature type="binding site" evidence="4">
    <location>
        <begin position="132"/>
        <end position="140"/>
    </location>
    <ligand>
        <name>ATP</name>
        <dbReference type="ChEBI" id="CHEBI:30616"/>
    </ligand>
</feature>
<feature type="binding site" evidence="4">
    <location>
        <begin position="3"/>
        <end position="7"/>
    </location>
    <ligand>
        <name>ATP</name>
        <dbReference type="ChEBI" id="CHEBI:30616"/>
    </ligand>
</feature>
<dbReference type="SUPFAM" id="SSF100950">
    <property type="entry name" value="NagB/RpiA/CoA transferase-like"/>
    <property type="match status" value="1"/>
</dbReference>
<comment type="caution">
    <text evidence="6">The sequence shown here is derived from an EMBL/GenBank/DDBJ whole genome shotgun (WGS) entry which is preliminary data.</text>
</comment>
<dbReference type="GO" id="GO:0009396">
    <property type="term" value="P:folic acid-containing compound biosynthetic process"/>
    <property type="evidence" value="ECO:0007669"/>
    <property type="project" value="TreeGrafter"/>
</dbReference>
<evidence type="ECO:0000256" key="2">
    <source>
        <dbReference type="ARBA" id="ARBA00022741"/>
    </source>
</evidence>
<name>A0A2I1M718_9BIFI</name>
<evidence type="ECO:0000313" key="7">
    <source>
        <dbReference type="Proteomes" id="UP000242263"/>
    </source>
</evidence>
<comment type="similarity">
    <text evidence="1 5">Belongs to the 5-formyltetrahydrofolate cyclo-ligase family.</text>
</comment>
<dbReference type="InterPro" id="IPR037171">
    <property type="entry name" value="NagB/RpiA_transferase-like"/>
</dbReference>
<dbReference type="PIRSF" id="PIRSF006806">
    <property type="entry name" value="FTHF_cligase"/>
    <property type="match status" value="1"/>
</dbReference>
<dbReference type="GO" id="GO:0005524">
    <property type="term" value="F:ATP binding"/>
    <property type="evidence" value="ECO:0007669"/>
    <property type="project" value="UniProtKB-KW"/>
</dbReference>
<dbReference type="InterPro" id="IPR002698">
    <property type="entry name" value="FTHF_cligase"/>
</dbReference>
<dbReference type="EMBL" id="PKGU01000001">
    <property type="protein sequence ID" value="PKZ15931.1"/>
    <property type="molecule type" value="Genomic_DNA"/>
</dbReference>
<feature type="binding site" evidence="4">
    <location>
        <position position="49"/>
    </location>
    <ligand>
        <name>substrate</name>
    </ligand>
</feature>
<dbReference type="GO" id="GO:0046872">
    <property type="term" value="F:metal ion binding"/>
    <property type="evidence" value="ECO:0007669"/>
    <property type="project" value="UniProtKB-KW"/>
</dbReference>
<gene>
    <name evidence="6" type="ORF">CYJ32_00325</name>
</gene>
<keyword evidence="5" id="KW-0460">Magnesium</keyword>
<dbReference type="NCBIfam" id="TIGR02727">
    <property type="entry name" value="MTHFS_bact"/>
    <property type="match status" value="1"/>
</dbReference>
<accession>A0A2I1M718</accession>
<dbReference type="Proteomes" id="UP000242263">
    <property type="component" value="Unassembled WGS sequence"/>
</dbReference>
<dbReference type="Pfam" id="PF01812">
    <property type="entry name" value="5-FTHF_cyc-lig"/>
    <property type="match status" value="1"/>
</dbReference>
<evidence type="ECO:0000256" key="5">
    <source>
        <dbReference type="RuleBase" id="RU361279"/>
    </source>
</evidence>
<keyword evidence="5" id="KW-0479">Metal-binding</keyword>
<evidence type="ECO:0000256" key="3">
    <source>
        <dbReference type="ARBA" id="ARBA00022840"/>
    </source>
</evidence>
<keyword evidence="2 4" id="KW-0547">Nucleotide-binding</keyword>
<dbReference type="Gene3D" id="3.40.50.10420">
    <property type="entry name" value="NagB/RpiA/CoA transferase-like"/>
    <property type="match status" value="1"/>
</dbReference>
<organism evidence="6 7">
    <name type="scientific">Alloscardovia omnicolens</name>
    <dbReference type="NCBI Taxonomy" id="419015"/>
    <lineage>
        <taxon>Bacteria</taxon>
        <taxon>Bacillati</taxon>
        <taxon>Actinomycetota</taxon>
        <taxon>Actinomycetes</taxon>
        <taxon>Bifidobacteriales</taxon>
        <taxon>Bifidobacteriaceae</taxon>
        <taxon>Alloscardovia</taxon>
    </lineage>
</organism>
<dbReference type="EC" id="6.3.3.2" evidence="5"/>
<feature type="binding site" evidence="4">
    <location>
        <position position="54"/>
    </location>
    <ligand>
        <name>substrate</name>
    </ligand>
</feature>
<protein>
    <recommendedName>
        <fullName evidence="5">5-formyltetrahydrofolate cyclo-ligase</fullName>
        <ecNumber evidence="5">6.3.3.2</ecNumber>
    </recommendedName>
</protein>
<comment type="catalytic activity">
    <reaction evidence="5">
        <text>(6S)-5-formyl-5,6,7,8-tetrahydrofolate + ATP = (6R)-5,10-methenyltetrahydrofolate + ADP + phosphate</text>
        <dbReference type="Rhea" id="RHEA:10488"/>
        <dbReference type="ChEBI" id="CHEBI:30616"/>
        <dbReference type="ChEBI" id="CHEBI:43474"/>
        <dbReference type="ChEBI" id="CHEBI:57455"/>
        <dbReference type="ChEBI" id="CHEBI:57457"/>
        <dbReference type="ChEBI" id="CHEBI:456216"/>
        <dbReference type="EC" id="6.3.3.2"/>
    </reaction>
</comment>
<dbReference type="PANTHER" id="PTHR23407">
    <property type="entry name" value="ATPASE INHIBITOR/5-FORMYLTETRAHYDROFOLATE CYCLO-LIGASE"/>
    <property type="match status" value="1"/>
</dbReference>
<dbReference type="InterPro" id="IPR024185">
    <property type="entry name" value="FTHF_cligase-like_sf"/>
</dbReference>
<dbReference type="AlphaFoldDB" id="A0A2I1M718"/>
<evidence type="ECO:0000256" key="4">
    <source>
        <dbReference type="PIRSR" id="PIRSR006806-1"/>
    </source>
</evidence>
<keyword evidence="3 4" id="KW-0067">ATP-binding</keyword>
<evidence type="ECO:0000256" key="1">
    <source>
        <dbReference type="ARBA" id="ARBA00010638"/>
    </source>
</evidence>
<dbReference type="PANTHER" id="PTHR23407:SF1">
    <property type="entry name" value="5-FORMYLTETRAHYDROFOLATE CYCLO-LIGASE"/>
    <property type="match status" value="1"/>
</dbReference>
<proteinExistence type="inferred from homology"/>
<reference evidence="6 7" key="1">
    <citation type="submission" date="2017-12" db="EMBL/GenBank/DDBJ databases">
        <title>Phylogenetic diversity of female urinary microbiome.</title>
        <authorList>
            <person name="Thomas-White K."/>
            <person name="Wolfe A.J."/>
        </authorList>
    </citation>
    <scope>NUCLEOTIDE SEQUENCE [LARGE SCALE GENOMIC DNA]</scope>
    <source>
        <strain evidence="6 7">UMB0064</strain>
    </source>
</reference>